<feature type="non-terminal residue" evidence="1">
    <location>
        <position position="1"/>
    </location>
</feature>
<dbReference type="AlphaFoldDB" id="A0A816RPN2"/>
<dbReference type="EMBL" id="HG994365">
    <property type="protein sequence ID" value="CAF2074369.1"/>
    <property type="molecule type" value="Genomic_DNA"/>
</dbReference>
<dbReference type="Proteomes" id="UP001295469">
    <property type="component" value="Chromosome C01"/>
</dbReference>
<sequence>CEIVFSLKIIDSMNTNEMSNKRARKETETLVLWDINGCPVPKNCNAGLVSSCIESVLKKAGLTRGPLTV</sequence>
<protein>
    <submittedName>
        <fullName evidence="1">(rape) hypothetical protein</fullName>
    </submittedName>
</protein>
<accession>A0A816RPN2</accession>
<proteinExistence type="predicted"/>
<reference evidence="1" key="1">
    <citation type="submission" date="2021-01" db="EMBL/GenBank/DDBJ databases">
        <authorList>
            <consortium name="Genoscope - CEA"/>
            <person name="William W."/>
        </authorList>
    </citation>
    <scope>NUCLEOTIDE SEQUENCE</scope>
</reference>
<name>A0A816RPN2_BRANA</name>
<gene>
    <name evidence="1" type="ORF">DARMORV10_C01P32130.1</name>
</gene>
<evidence type="ECO:0000313" key="1">
    <source>
        <dbReference type="EMBL" id="CAF2074369.1"/>
    </source>
</evidence>
<organism evidence="1">
    <name type="scientific">Brassica napus</name>
    <name type="common">Rape</name>
    <dbReference type="NCBI Taxonomy" id="3708"/>
    <lineage>
        <taxon>Eukaryota</taxon>
        <taxon>Viridiplantae</taxon>
        <taxon>Streptophyta</taxon>
        <taxon>Embryophyta</taxon>
        <taxon>Tracheophyta</taxon>
        <taxon>Spermatophyta</taxon>
        <taxon>Magnoliopsida</taxon>
        <taxon>eudicotyledons</taxon>
        <taxon>Gunneridae</taxon>
        <taxon>Pentapetalae</taxon>
        <taxon>rosids</taxon>
        <taxon>malvids</taxon>
        <taxon>Brassicales</taxon>
        <taxon>Brassicaceae</taxon>
        <taxon>Brassiceae</taxon>
        <taxon>Brassica</taxon>
    </lineage>
</organism>